<accession>A0ABW9FEG3</accession>
<reference evidence="2 3" key="1">
    <citation type="submission" date="2023-11" db="EMBL/GenBank/DDBJ databases">
        <authorList>
            <person name="Val-Calvo J."/>
            <person name="Scortti M."/>
            <person name="Vazquez-Boland J."/>
        </authorList>
    </citation>
    <scope>NUCLEOTIDE SEQUENCE [LARGE SCALE GENOMIC DNA]</scope>
    <source>
        <strain evidence="2 3">PAM 2766</strain>
    </source>
</reference>
<protein>
    <recommendedName>
        <fullName evidence="1">ScoMcrA-like N-terminal head domain-containing protein</fullName>
    </recommendedName>
</protein>
<gene>
    <name evidence="2" type="ORF">ABEU20_002494</name>
</gene>
<comment type="caution">
    <text evidence="2">The sequence shown here is derived from an EMBL/GenBank/DDBJ whole genome shotgun (WGS) entry which is preliminary data.</text>
</comment>
<dbReference type="Proteomes" id="UP001629745">
    <property type="component" value="Unassembled WGS sequence"/>
</dbReference>
<organism evidence="2 3">
    <name type="scientific">Rhodococcus parequi</name>
    <dbReference type="NCBI Taxonomy" id="3137122"/>
    <lineage>
        <taxon>Bacteria</taxon>
        <taxon>Bacillati</taxon>
        <taxon>Actinomycetota</taxon>
        <taxon>Actinomycetes</taxon>
        <taxon>Mycobacteriales</taxon>
        <taxon>Nocardiaceae</taxon>
        <taxon>Rhodococcus</taxon>
    </lineage>
</organism>
<evidence type="ECO:0000313" key="2">
    <source>
        <dbReference type="EMBL" id="MFM1723921.1"/>
    </source>
</evidence>
<proteinExistence type="predicted"/>
<dbReference type="InterPro" id="IPR058807">
    <property type="entry name" value="ScoMcrA_N"/>
</dbReference>
<evidence type="ECO:0000313" key="3">
    <source>
        <dbReference type="Proteomes" id="UP001629745"/>
    </source>
</evidence>
<sequence>MSSKIDLSAVSRESVLDAVAEFDSLGQEEFLRRRGFKAAKNYRLVHGGRFYDSKAIVGVAHGYATGDFVDSTGFSGGLATVAGCLSELGFVVDHGAKNASGGLLWELETNTPVFTGNGKAPLTSTSSCFGRWCERGVHPIRCRSRPFGRNWLTT</sequence>
<name>A0ABW9FEG3_9NOCA</name>
<dbReference type="RefSeq" id="WP_420164463.1">
    <property type="nucleotide sequence ID" value="NZ_JBDLNV010000003.1"/>
</dbReference>
<evidence type="ECO:0000259" key="1">
    <source>
        <dbReference type="Pfam" id="PF26345"/>
    </source>
</evidence>
<feature type="domain" description="ScoMcrA-like N-terminal head" evidence="1">
    <location>
        <begin position="8"/>
        <end position="93"/>
    </location>
</feature>
<dbReference type="EMBL" id="JBDLNV010000003">
    <property type="protein sequence ID" value="MFM1723921.1"/>
    <property type="molecule type" value="Genomic_DNA"/>
</dbReference>
<dbReference type="Pfam" id="PF26345">
    <property type="entry name" value="ScoMcrA_N"/>
    <property type="match status" value="1"/>
</dbReference>
<keyword evidence="3" id="KW-1185">Reference proteome</keyword>